<sequence>MQDHLTVLKCFQNGAFRFCGPVKLRLLPHVETVRTDFSGEFDLVRFALQVEMWSPDGVDEYNDQKLILNRGTVLFNVYFVNIRVMKIPLFTERSVKTFLFLETIIMCLFHHYNAC</sequence>
<dbReference type="Pfam" id="PF07134">
    <property type="entry name" value="AcMNPV_Orf18"/>
    <property type="match status" value="1"/>
</dbReference>
<reference evidence="1" key="1">
    <citation type="submission" date="2019-11" db="EMBL/GenBank/DDBJ databases">
        <title>Studies on the baculoviruses infecting the caterpillars, Spilarctia obliqua Walker (Erebidae) and Pieris brassicae Linn. (Pieridae) (Insecta: Lepidoptera).</title>
        <authorList>
            <person name="Paul S."/>
            <person name="Arumugaperumal A."/>
            <person name="Sathiya Balasingh Thangapandi E.J.J."/>
            <person name="Sarjubala Devi H."/>
            <person name="Johnson T."/>
            <person name="Maisnam S."/>
            <person name="Krishnavel S."/>
            <person name="Soman Syamala S."/>
            <person name="Ramamoorthy S."/>
            <person name="Karthikeyan R."/>
            <person name="Subburaman C."/>
            <person name="Jeyaprakash R."/>
            <person name="Azhaguchamy M."/>
            <person name="Ramaiyer V."/>
            <person name="Sivasubramaniam S."/>
        </authorList>
    </citation>
    <scope>NUCLEOTIDE SEQUENCE</scope>
    <source>
        <strain evidence="1">Manipur</strain>
    </source>
</reference>
<accession>A0A7G9U8B2</accession>
<proteinExistence type="predicted"/>
<protein>
    <submittedName>
        <fullName evidence="1">ORF134</fullName>
    </submittedName>
</protein>
<name>A0A7G9U8B2_9ABAC</name>
<evidence type="ECO:0000313" key="1">
    <source>
        <dbReference type="EMBL" id="QNN89343.1"/>
    </source>
</evidence>
<dbReference type="EMBL" id="MN750520">
    <property type="protein sequence ID" value="QNN89343.1"/>
    <property type="molecule type" value="Genomic_DNA"/>
</dbReference>
<dbReference type="InterPro" id="IPR010785">
    <property type="entry name" value="AcMNPV_AC18"/>
</dbReference>
<organism evidence="1">
    <name type="scientific">Spilarctia obliqua nucleopolyhedrovirus</name>
    <dbReference type="NCBI Taxonomy" id="1638618"/>
    <lineage>
        <taxon>Viruses</taxon>
        <taxon>Viruses incertae sedis</taxon>
        <taxon>Naldaviricetes</taxon>
        <taxon>Lefavirales</taxon>
        <taxon>Baculoviridae</taxon>
        <taxon>Alphabaculovirus</taxon>
    </lineage>
</organism>